<keyword evidence="9" id="KW-1185">Reference proteome</keyword>
<dbReference type="PROSITE" id="PS50088">
    <property type="entry name" value="ANK_REPEAT"/>
    <property type="match status" value="4"/>
</dbReference>
<organism evidence="9 13">
    <name type="scientific">Geotrypetes seraphini</name>
    <name type="common">Gaboon caecilian</name>
    <name type="synonym">Caecilia seraphini</name>
    <dbReference type="NCBI Taxonomy" id="260995"/>
    <lineage>
        <taxon>Eukaryota</taxon>
        <taxon>Metazoa</taxon>
        <taxon>Chordata</taxon>
        <taxon>Craniata</taxon>
        <taxon>Vertebrata</taxon>
        <taxon>Euteleostomi</taxon>
        <taxon>Amphibia</taxon>
        <taxon>Gymnophiona</taxon>
        <taxon>Geotrypetes</taxon>
    </lineage>
</organism>
<evidence type="ECO:0000256" key="7">
    <source>
        <dbReference type="SAM" id="MobiDB-lite"/>
    </source>
</evidence>
<dbReference type="Gene3D" id="6.10.140.2220">
    <property type="match status" value="1"/>
</dbReference>
<evidence type="ECO:0000256" key="3">
    <source>
        <dbReference type="ARBA" id="ARBA00022771"/>
    </source>
</evidence>
<dbReference type="InterPro" id="IPR053064">
    <property type="entry name" value="Ankyrin-MYND_domain-protein"/>
</dbReference>
<evidence type="ECO:0000313" key="9">
    <source>
        <dbReference type="Proteomes" id="UP000515159"/>
    </source>
</evidence>
<feature type="domain" description="MYND-type" evidence="8">
    <location>
        <begin position="883"/>
        <end position="923"/>
    </location>
</feature>
<evidence type="ECO:0000259" key="8">
    <source>
        <dbReference type="PROSITE" id="PS50865"/>
    </source>
</evidence>
<evidence type="ECO:0000256" key="6">
    <source>
        <dbReference type="PROSITE-ProRule" id="PRU00134"/>
    </source>
</evidence>
<dbReference type="InterPro" id="IPR002110">
    <property type="entry name" value="Ankyrin_rpt"/>
</dbReference>
<evidence type="ECO:0000313" key="10">
    <source>
        <dbReference type="RefSeq" id="XP_033815050.1"/>
    </source>
</evidence>
<dbReference type="SMART" id="SM00248">
    <property type="entry name" value="ANK"/>
    <property type="match status" value="6"/>
</dbReference>
<dbReference type="PROSITE" id="PS50865">
    <property type="entry name" value="ZF_MYND_2"/>
    <property type="match status" value="1"/>
</dbReference>
<dbReference type="CTD" id="51281"/>
<feature type="compositionally biased region" description="Basic and acidic residues" evidence="7">
    <location>
        <begin position="1048"/>
        <end position="1061"/>
    </location>
</feature>
<dbReference type="SMART" id="SM00698">
    <property type="entry name" value="MORN"/>
    <property type="match status" value="3"/>
</dbReference>
<evidence type="ECO:0000256" key="5">
    <source>
        <dbReference type="PROSITE-ProRule" id="PRU00023"/>
    </source>
</evidence>
<dbReference type="PROSITE" id="PS01360">
    <property type="entry name" value="ZF_MYND_1"/>
    <property type="match status" value="1"/>
</dbReference>
<gene>
    <name evidence="10 11 12 13" type="primary">ANKMY1</name>
</gene>
<dbReference type="SUPFAM" id="SSF82185">
    <property type="entry name" value="Histone H3 K4-specific methyltransferase SET7/9 N-terminal domain"/>
    <property type="match status" value="1"/>
</dbReference>
<keyword evidence="1" id="KW-0479">Metal-binding</keyword>
<dbReference type="GO" id="GO:0008270">
    <property type="term" value="F:zinc ion binding"/>
    <property type="evidence" value="ECO:0007669"/>
    <property type="project" value="UniProtKB-KW"/>
</dbReference>
<feature type="repeat" description="ANK" evidence="5">
    <location>
        <begin position="314"/>
        <end position="346"/>
    </location>
</feature>
<evidence type="ECO:0000256" key="1">
    <source>
        <dbReference type="ARBA" id="ARBA00022723"/>
    </source>
</evidence>
<feature type="compositionally biased region" description="Basic and acidic residues" evidence="7">
    <location>
        <begin position="941"/>
        <end position="966"/>
    </location>
</feature>
<dbReference type="RefSeq" id="XP_033815051.1">
    <property type="nucleotide sequence ID" value="XM_033959160.1"/>
</dbReference>
<feature type="repeat" description="ANK" evidence="5">
    <location>
        <begin position="664"/>
        <end position="701"/>
    </location>
</feature>
<keyword evidence="2" id="KW-0677">Repeat</keyword>
<feature type="compositionally biased region" description="Basic and acidic residues" evidence="7">
    <location>
        <begin position="852"/>
        <end position="871"/>
    </location>
</feature>
<proteinExistence type="predicted"/>
<dbReference type="PANTHER" id="PTHR15897">
    <property type="entry name" value="ANKYRIN REPEAT AND MYND DOMAIN PROTEIN 1"/>
    <property type="match status" value="1"/>
</dbReference>
<dbReference type="OrthoDB" id="48314at2759"/>
<evidence type="ECO:0000313" key="13">
    <source>
        <dbReference type="RefSeq" id="XP_033815053.1"/>
    </source>
</evidence>
<sequence>MDTIKQIVKCSSDVQYIEWEDGSTYKGNFIRDTKTGYGEFIWANREKYTGEFYKDQHHGKGVYSWPDGSKFTGSFYLNRKEGYGTMEVKDIICFQGLHKADERFGPGVETYEDGSTDVGLWFGDHLIKLFTKIPGAFSLVDYPEYHQYVNDEANLMPLDDSITSDTTDETDPFKYSYKELLLNDSYTLPDNIYAYTSNVEHLPLTSSLRKEFDSHFFQDYDKLEEAEDVQYVIKNRTPIMVEMQKHIHRHRYNQTHINWDVTSILNGNRESFGPKGPRELYSELLIMKAGEGDYNCVYEILRDNLAHPDVADANGHTALIAAAANCHYNIINLLLDNGANVNKLNDEGLSALSVSLLRYFPSKSFHSNIAEKSKSEVMDGEDSTLRDEQIKIEAIPQDDIIKTKEQVFQVTELHSDLSVSPKNLKLNVDLSILSPAVPESSGEIKLSPKSEYDIDLVSLGDKSKISFKPSSFDLDNNTFGFDMNICDVGLEKTVDYFSHIPATDQPLEISADEGTGEKMTLSEAQEKQKWSTIKLLLRRGANPNTSNMPMHPLFFAVKTGDVEAVRLLLEKGAASSLHHSSKLGGLSPLHIAVALPGIEGVQITEMLLHSAMNPNERAADESTYPPGKEDSSTMVSGLSLKGCNASGTILYNYFEKSDIVPEEGGRTPLHIVCQRTDNHENARDIVRFLLMHKADPNVLWNGQSPLSLAIASKNKLVIKELLENGADPNLALGKGVESALCSALSTAFEQSSNLQANISLIDMLIKAGANALMPIVIRQESKTAVGTATDYAYYKHFQDKKITQTAYQALSAVDREILNSRKQMLNYMGDLTRETVTKIEKEWLQKPASDIQRADRSKDAEVKGKETPKDIHAEHRPSTFKYCYGCGRSVGVQLTPCPNCKAVYTCSSFCKKKIWNEYHKDECAALKDRLQHSSNIISDKQGSKRQTDERRKERQSTKQMRQDSIDKSSAGTHKTKMMQKGILADDDDDEMDRSSTGSRSARMAHKGIKEKGSSEWSDKDTFGQKMRKESMAREDYEGKKVLQKGAMAKREIEGISKESYSKKAALKGSTTSKGIMGNEEDEEDSKESRSKKMRSKKDEIQGSSRESQSSRMSSKGLMSKTEDEEGIMDSHGKKMAMKGLGAKGETEGSSIGQYGKKGMLAKGETEGSGIGQYGKKMTSKGMLEKGETEGSSIGQYGKKGMLEKGETEGSGIGQYGKKATSKGMLAKGETEGSGIGQYGKRMTPKGMFGKGETERFLMESGKRGRAISAEGGLGLFNKLRMHMKGLMGMEGRGMGYHSKMMEKKEDYTIDNYSFI</sequence>
<feature type="repeat" description="ANK" evidence="5">
    <location>
        <begin position="701"/>
        <end position="733"/>
    </location>
</feature>
<evidence type="ECO:0000256" key="4">
    <source>
        <dbReference type="ARBA" id="ARBA00022833"/>
    </source>
</evidence>
<dbReference type="PANTHER" id="PTHR15897:SF2">
    <property type="entry name" value="ANKYRIN REPEAT AND MYND DOMAIN-CONTAINING PROTEIN 1"/>
    <property type="match status" value="1"/>
</dbReference>
<feature type="compositionally biased region" description="Low complexity" evidence="7">
    <location>
        <begin position="1103"/>
        <end position="1114"/>
    </location>
</feature>
<dbReference type="Pfam" id="PF02493">
    <property type="entry name" value="MORN"/>
    <property type="match status" value="3"/>
</dbReference>
<accession>A0A6P8SEA1</accession>
<protein>
    <submittedName>
        <fullName evidence="10 11">Ankyrin repeat and MYND domain-containing protein 1 isoform X1</fullName>
    </submittedName>
</protein>
<dbReference type="RefSeq" id="XP_033815050.1">
    <property type="nucleotide sequence ID" value="XM_033959159.1"/>
</dbReference>
<feature type="compositionally biased region" description="Basic and acidic residues" evidence="7">
    <location>
        <begin position="1007"/>
        <end position="1040"/>
    </location>
</feature>
<dbReference type="KEGG" id="gsh:117367008"/>
<keyword evidence="3 6" id="KW-0863">Zinc-finger</keyword>
<dbReference type="Gene3D" id="2.20.110.10">
    <property type="entry name" value="Histone H3 K4-specific methyltransferase SET7/9 N-terminal domain"/>
    <property type="match status" value="1"/>
</dbReference>
<feature type="repeat" description="ANK" evidence="5">
    <location>
        <begin position="552"/>
        <end position="580"/>
    </location>
</feature>
<dbReference type="Pfam" id="PF01753">
    <property type="entry name" value="zf-MYND"/>
    <property type="match status" value="1"/>
</dbReference>
<keyword evidence="5" id="KW-0040">ANK repeat</keyword>
<dbReference type="GeneID" id="117367008"/>
<feature type="compositionally biased region" description="Basic and acidic residues" evidence="7">
    <location>
        <begin position="1086"/>
        <end position="1100"/>
    </location>
</feature>
<dbReference type="InterPro" id="IPR002893">
    <property type="entry name" value="Znf_MYND"/>
</dbReference>
<evidence type="ECO:0000313" key="12">
    <source>
        <dbReference type="RefSeq" id="XP_033815052.1"/>
    </source>
</evidence>
<keyword evidence="4" id="KW-0862">Zinc</keyword>
<dbReference type="RefSeq" id="XP_033815052.1">
    <property type="nucleotide sequence ID" value="XM_033959161.1"/>
</dbReference>
<name>A0A6P8SEA1_GEOSA</name>
<dbReference type="Gene3D" id="1.25.40.20">
    <property type="entry name" value="Ankyrin repeat-containing domain"/>
    <property type="match status" value="3"/>
</dbReference>
<dbReference type="SUPFAM" id="SSF48403">
    <property type="entry name" value="Ankyrin repeat"/>
    <property type="match status" value="2"/>
</dbReference>
<evidence type="ECO:0000256" key="2">
    <source>
        <dbReference type="ARBA" id="ARBA00022737"/>
    </source>
</evidence>
<dbReference type="SUPFAM" id="SSF144232">
    <property type="entry name" value="HIT/MYND zinc finger-like"/>
    <property type="match status" value="1"/>
</dbReference>
<dbReference type="Proteomes" id="UP000515159">
    <property type="component" value="Chromosome 9"/>
</dbReference>
<dbReference type="PROSITE" id="PS50297">
    <property type="entry name" value="ANK_REP_REGION"/>
    <property type="match status" value="3"/>
</dbReference>
<evidence type="ECO:0000313" key="11">
    <source>
        <dbReference type="RefSeq" id="XP_033815051.1"/>
    </source>
</evidence>
<feature type="region of interest" description="Disordered" evidence="7">
    <location>
        <begin position="847"/>
        <end position="871"/>
    </location>
</feature>
<feature type="region of interest" description="Disordered" evidence="7">
    <location>
        <begin position="934"/>
        <end position="1130"/>
    </location>
</feature>
<dbReference type="RefSeq" id="XP_033815053.1">
    <property type="nucleotide sequence ID" value="XM_033959162.1"/>
</dbReference>
<reference evidence="10 11" key="1">
    <citation type="submission" date="2025-04" db="UniProtKB">
        <authorList>
            <consortium name="RefSeq"/>
        </authorList>
    </citation>
    <scope>IDENTIFICATION</scope>
</reference>
<dbReference type="InterPro" id="IPR003409">
    <property type="entry name" value="MORN"/>
</dbReference>
<dbReference type="Pfam" id="PF12796">
    <property type="entry name" value="Ank_2"/>
    <property type="match status" value="3"/>
</dbReference>
<dbReference type="InterPro" id="IPR036770">
    <property type="entry name" value="Ankyrin_rpt-contain_sf"/>
</dbReference>